<gene>
    <name evidence="3" type="ORF">NCCP1664_21640</name>
</gene>
<dbReference type="SMART" id="SM00880">
    <property type="entry name" value="CHAD"/>
    <property type="match status" value="1"/>
</dbReference>
<comment type="caution">
    <text evidence="3">The sequence shown here is derived from an EMBL/GenBank/DDBJ whole genome shotgun (WGS) entry which is preliminary data.</text>
</comment>
<dbReference type="EMBL" id="BKDJ01000011">
    <property type="protein sequence ID" value="GER23669.1"/>
    <property type="molecule type" value="Genomic_DNA"/>
</dbReference>
<dbReference type="RefSeq" id="WP_149957263.1">
    <property type="nucleotide sequence ID" value="NZ_BKDJ01000011.1"/>
</dbReference>
<sequence>MDAHTHLEVERKYDVGGPVSVPNLATVPGVARAVGFPPVELRADYFDTGGGTLGERKIILRRRLGGPDEGWHIKSAAVGGRMETHFPLGGQEAHVPEAVLDAVRVHTRSDPLRPVARVRTRRTVVRLLDGTGALLAEFCDDEVQARAVGGAELVWREWEVELGPAGTADLLDGIEAVLLRAGATPSTHLSKLGRVLDAAGPGPHPEAAARSGPGETGAGRPDPDEPDPDQPGPDQSGPGGPGTAEPSAAAVLTAAFRAGLETLRRWDPLVRGDAADAVHQMRIAARTLRSLLHTYGDLFAPEALGRLEDGLRRLGRALAGARDAEVVRDMVDPRCQAVPEGIPAAVRKQLWAGKNAERRDQMARLDRRLGGARYLALLNDLDAFAAAPPLLLAAAGPASQVLETRVERGLAEVLALAGRAAAADGHGERTDLLHEVRKTAKRLRYAVKAVAVDNVGPGGVDGEAGGTRTAGFTLGPGPSARMHLAADVQDALGRHRDSVMFQKYVRDSARQARKAGHDTFALGVLYGAELAVQDQAVREAEAALERLRGA</sequence>
<dbReference type="PANTHER" id="PTHR39339:SF1">
    <property type="entry name" value="CHAD DOMAIN-CONTAINING PROTEIN"/>
    <property type="match status" value="1"/>
</dbReference>
<dbReference type="Pfam" id="PF01928">
    <property type="entry name" value="CYTH"/>
    <property type="match status" value="1"/>
</dbReference>
<name>A0A5A7NSF4_9MICC</name>
<feature type="region of interest" description="Disordered" evidence="1">
    <location>
        <begin position="195"/>
        <end position="246"/>
    </location>
</feature>
<feature type="domain" description="CHAD" evidence="2">
    <location>
        <begin position="245"/>
        <end position="550"/>
    </location>
</feature>
<evidence type="ECO:0000259" key="2">
    <source>
        <dbReference type="PROSITE" id="PS51708"/>
    </source>
</evidence>
<proteinExistence type="predicted"/>
<evidence type="ECO:0000313" key="4">
    <source>
        <dbReference type="Proteomes" id="UP000325307"/>
    </source>
</evidence>
<evidence type="ECO:0000256" key="1">
    <source>
        <dbReference type="SAM" id="MobiDB-lite"/>
    </source>
</evidence>
<feature type="compositionally biased region" description="Low complexity" evidence="1">
    <location>
        <begin position="198"/>
        <end position="209"/>
    </location>
</feature>
<dbReference type="SMART" id="SM01118">
    <property type="entry name" value="CYTH"/>
    <property type="match status" value="1"/>
</dbReference>
<dbReference type="Gene3D" id="2.40.320.10">
    <property type="entry name" value="Hypothetical Protein Pfu-838710-001"/>
    <property type="match status" value="1"/>
</dbReference>
<dbReference type="InterPro" id="IPR038186">
    <property type="entry name" value="CHAD_dom_sf"/>
</dbReference>
<dbReference type="InterPro" id="IPR007899">
    <property type="entry name" value="CHAD_dom"/>
</dbReference>
<reference evidence="3 4" key="1">
    <citation type="submission" date="2019-09" db="EMBL/GenBank/DDBJ databases">
        <title>Arthrobacter zafarii sp. nov., a moderately thermotolerant and halotolerant actinobacterium isolated from Cholistan desert soil of Pakistan.</title>
        <authorList>
            <person name="Amin A."/>
            <person name="Ahmed I."/>
            <person name="Khalid N."/>
            <person name="Schumann P."/>
            <person name="Busse H.J."/>
            <person name="Khan I.U."/>
            <person name="Li S."/>
            <person name="Li W.J."/>
        </authorList>
    </citation>
    <scope>NUCLEOTIDE SEQUENCE [LARGE SCALE GENOMIC DNA]</scope>
    <source>
        <strain evidence="3 4">NCCP-1664</strain>
    </source>
</reference>
<dbReference type="CDD" id="cd07374">
    <property type="entry name" value="CYTH-like_Pase"/>
    <property type="match status" value="1"/>
</dbReference>
<keyword evidence="4" id="KW-1185">Reference proteome</keyword>
<accession>A0A5A7NSF4</accession>
<evidence type="ECO:0000313" key="3">
    <source>
        <dbReference type="EMBL" id="GER23669.1"/>
    </source>
</evidence>
<dbReference type="SUPFAM" id="SSF55154">
    <property type="entry name" value="CYTH-like phosphatases"/>
    <property type="match status" value="1"/>
</dbReference>
<dbReference type="InterPro" id="IPR033469">
    <property type="entry name" value="CYTH-like_dom_sf"/>
</dbReference>
<dbReference type="AlphaFoldDB" id="A0A5A7NSF4"/>
<dbReference type="Gene3D" id="1.40.20.10">
    <property type="entry name" value="CHAD domain"/>
    <property type="match status" value="1"/>
</dbReference>
<dbReference type="PROSITE" id="PS51708">
    <property type="entry name" value="CHAD"/>
    <property type="match status" value="1"/>
</dbReference>
<organism evidence="3 4">
    <name type="scientific">Zafaria cholistanensis</name>
    <dbReference type="NCBI Taxonomy" id="1682741"/>
    <lineage>
        <taxon>Bacteria</taxon>
        <taxon>Bacillati</taxon>
        <taxon>Actinomycetota</taxon>
        <taxon>Actinomycetes</taxon>
        <taxon>Micrococcales</taxon>
        <taxon>Micrococcaceae</taxon>
        <taxon>Zafaria</taxon>
    </lineage>
</organism>
<dbReference type="OrthoDB" id="9777271at2"/>
<dbReference type="InterPro" id="IPR023577">
    <property type="entry name" value="CYTH_domain"/>
</dbReference>
<protein>
    <submittedName>
        <fullName evidence="3">CHAD domain-containing protein</fullName>
    </submittedName>
</protein>
<dbReference type="Pfam" id="PF05235">
    <property type="entry name" value="CHAD"/>
    <property type="match status" value="1"/>
</dbReference>
<dbReference type="PANTHER" id="PTHR39339">
    <property type="entry name" value="SLR1444 PROTEIN"/>
    <property type="match status" value="1"/>
</dbReference>
<dbReference type="Proteomes" id="UP000325307">
    <property type="component" value="Unassembled WGS sequence"/>
</dbReference>